<dbReference type="InterPro" id="IPR036291">
    <property type="entry name" value="NAD(P)-bd_dom_sf"/>
</dbReference>
<dbReference type="InterPro" id="IPR002347">
    <property type="entry name" value="SDR_fam"/>
</dbReference>
<dbReference type="PRINTS" id="PR00081">
    <property type="entry name" value="GDHRDH"/>
</dbReference>
<keyword evidence="6" id="KW-1185">Reference proteome</keyword>
<dbReference type="PANTHER" id="PTHR43180">
    <property type="entry name" value="3-OXOACYL-(ACYL-CARRIER-PROTEIN) REDUCTASE (AFU_ORTHOLOGUE AFUA_6G11210)"/>
    <property type="match status" value="1"/>
</dbReference>
<dbReference type="GO" id="GO:0016491">
    <property type="term" value="F:oxidoreductase activity"/>
    <property type="evidence" value="ECO:0007669"/>
    <property type="project" value="UniProtKB-KW"/>
</dbReference>
<evidence type="ECO:0000256" key="1">
    <source>
        <dbReference type="ARBA" id="ARBA00006484"/>
    </source>
</evidence>
<keyword evidence="4" id="KW-0443">Lipid metabolism</keyword>
<dbReference type="Gene3D" id="3.40.50.720">
    <property type="entry name" value="NAD(P)-binding Rossmann-like Domain"/>
    <property type="match status" value="1"/>
</dbReference>
<keyword evidence="3" id="KW-0520">NAD</keyword>
<evidence type="ECO:0000256" key="2">
    <source>
        <dbReference type="ARBA" id="ARBA00023002"/>
    </source>
</evidence>
<evidence type="ECO:0000313" key="5">
    <source>
        <dbReference type="EMBL" id="KAH9329232.1"/>
    </source>
</evidence>
<sequence>NPVFSSAQALDYFLCNHSRAGKSCFNLTTMFRRQFLSRLCNAVAGTGHESIRFSSSEAGKRLEGKVALITGASSGIGKATATEFVRHGAKVVVADVNDELGKAAAGQLGSSADFVHCDVRQESQVSDAVDYTVSKHGQLDIMYSNAGVPGPIVAGIADVDMADFDHVMNINVRGAFLGMKHAARAMVPRKQGCILCTASIAGLIGGVAPHPYAISKFAIPGLVKSVASELTRHGIRVNCISPYAIATPFALEGLRELYPGRSDDDLATYLDQCGELKVTGVRCEVKDIAKAALYLASEDGRYITGHNLVVDGGFSVIKQFLMPTP</sequence>
<name>A0AA38GUQ3_TAXCH</name>
<feature type="non-terminal residue" evidence="5">
    <location>
        <position position="325"/>
    </location>
</feature>
<protein>
    <submittedName>
        <fullName evidence="5">Uncharacterized protein</fullName>
    </submittedName>
</protein>
<dbReference type="PANTHER" id="PTHR43180:SF28">
    <property type="entry name" value="NAD(P)-BINDING ROSSMANN-FOLD SUPERFAMILY PROTEIN"/>
    <property type="match status" value="1"/>
</dbReference>
<dbReference type="EMBL" id="JAHRHJ020000001">
    <property type="protein sequence ID" value="KAH9329232.1"/>
    <property type="molecule type" value="Genomic_DNA"/>
</dbReference>
<dbReference type="Proteomes" id="UP000824469">
    <property type="component" value="Unassembled WGS sequence"/>
</dbReference>
<evidence type="ECO:0000313" key="6">
    <source>
        <dbReference type="Proteomes" id="UP000824469"/>
    </source>
</evidence>
<evidence type="ECO:0000256" key="4">
    <source>
        <dbReference type="ARBA" id="ARBA00023098"/>
    </source>
</evidence>
<comment type="similarity">
    <text evidence="1">Belongs to the short-chain dehydrogenases/reductases (SDR) family.</text>
</comment>
<evidence type="ECO:0000256" key="3">
    <source>
        <dbReference type="ARBA" id="ARBA00023027"/>
    </source>
</evidence>
<accession>A0AA38GUQ3</accession>
<reference evidence="5 6" key="1">
    <citation type="journal article" date="2021" name="Nat. Plants">
        <title>The Taxus genome provides insights into paclitaxel biosynthesis.</title>
        <authorList>
            <person name="Xiong X."/>
            <person name="Gou J."/>
            <person name="Liao Q."/>
            <person name="Li Y."/>
            <person name="Zhou Q."/>
            <person name="Bi G."/>
            <person name="Li C."/>
            <person name="Du R."/>
            <person name="Wang X."/>
            <person name="Sun T."/>
            <person name="Guo L."/>
            <person name="Liang H."/>
            <person name="Lu P."/>
            <person name="Wu Y."/>
            <person name="Zhang Z."/>
            <person name="Ro D.K."/>
            <person name="Shang Y."/>
            <person name="Huang S."/>
            <person name="Yan J."/>
        </authorList>
    </citation>
    <scope>NUCLEOTIDE SEQUENCE [LARGE SCALE GENOMIC DNA]</scope>
    <source>
        <strain evidence="5">Ta-2019</strain>
    </source>
</reference>
<dbReference type="Pfam" id="PF13561">
    <property type="entry name" value="adh_short_C2"/>
    <property type="match status" value="1"/>
</dbReference>
<keyword evidence="2" id="KW-0560">Oxidoreductase</keyword>
<comment type="caution">
    <text evidence="5">The sequence shown here is derived from an EMBL/GenBank/DDBJ whole genome shotgun (WGS) entry which is preliminary data.</text>
</comment>
<proteinExistence type="inferred from homology"/>
<dbReference type="SUPFAM" id="SSF51735">
    <property type="entry name" value="NAD(P)-binding Rossmann-fold domains"/>
    <property type="match status" value="1"/>
</dbReference>
<dbReference type="PRINTS" id="PR00080">
    <property type="entry name" value="SDRFAMILY"/>
</dbReference>
<dbReference type="AlphaFoldDB" id="A0AA38GUQ3"/>
<gene>
    <name evidence="5" type="ORF">KI387_001340</name>
</gene>
<organism evidence="5 6">
    <name type="scientific">Taxus chinensis</name>
    <name type="common">Chinese yew</name>
    <name type="synonym">Taxus wallichiana var. chinensis</name>
    <dbReference type="NCBI Taxonomy" id="29808"/>
    <lineage>
        <taxon>Eukaryota</taxon>
        <taxon>Viridiplantae</taxon>
        <taxon>Streptophyta</taxon>
        <taxon>Embryophyta</taxon>
        <taxon>Tracheophyta</taxon>
        <taxon>Spermatophyta</taxon>
        <taxon>Pinopsida</taxon>
        <taxon>Pinidae</taxon>
        <taxon>Conifers II</taxon>
        <taxon>Cupressales</taxon>
        <taxon>Taxaceae</taxon>
        <taxon>Taxus</taxon>
    </lineage>
</organism>
<dbReference type="OMA" id="EWGRDNI"/>
<dbReference type="GO" id="GO:0006629">
    <property type="term" value="P:lipid metabolic process"/>
    <property type="evidence" value="ECO:0007669"/>
    <property type="project" value="UniProtKB-KW"/>
</dbReference>
<dbReference type="FunFam" id="3.40.50.720:FF:000084">
    <property type="entry name" value="Short-chain dehydrogenase reductase"/>
    <property type="match status" value="1"/>
</dbReference>